<evidence type="ECO:0000256" key="10">
    <source>
        <dbReference type="PIRSR" id="PIRSR006246-1"/>
    </source>
</evidence>
<dbReference type="Gene3D" id="2.40.40.20">
    <property type="match status" value="1"/>
</dbReference>
<feature type="chain" id="PRO_5013993356" description="Aspartate 1-decarboxylase beta chain" evidence="9 13">
    <location>
        <begin position="1"/>
        <end position="20"/>
    </location>
</feature>
<dbReference type="HAMAP" id="MF_00446">
    <property type="entry name" value="PanD"/>
    <property type="match status" value="1"/>
</dbReference>
<comment type="cofactor">
    <cofactor evidence="9 10">
        <name>pyruvate</name>
        <dbReference type="ChEBI" id="CHEBI:15361"/>
    </cofactor>
    <text evidence="9 10">Binds 1 pyruvoyl group covalently per subunit.</text>
</comment>
<dbReference type="InterPro" id="IPR003190">
    <property type="entry name" value="Asp_decarbox"/>
</dbReference>
<keyword evidence="6 9" id="KW-0456">Lyase</keyword>
<dbReference type="CDD" id="cd06919">
    <property type="entry name" value="Asp_decarbox"/>
    <property type="match status" value="1"/>
</dbReference>
<dbReference type="PANTHER" id="PTHR21012">
    <property type="entry name" value="ASPARTATE 1-DECARBOXYLASE"/>
    <property type="match status" value="1"/>
</dbReference>
<comment type="catalytic activity">
    <reaction evidence="9">
        <text>L-aspartate + H(+) = beta-alanine + CO2</text>
        <dbReference type="Rhea" id="RHEA:19497"/>
        <dbReference type="ChEBI" id="CHEBI:15378"/>
        <dbReference type="ChEBI" id="CHEBI:16526"/>
        <dbReference type="ChEBI" id="CHEBI:29991"/>
        <dbReference type="ChEBI" id="CHEBI:57966"/>
        <dbReference type="EC" id="4.1.1.11"/>
    </reaction>
</comment>
<keyword evidence="3 9" id="KW-0210">Decarboxylase</keyword>
<comment type="caution">
    <text evidence="14">The sequence shown here is derived from an EMBL/GenBank/DDBJ whole genome shotgun (WGS) entry which is preliminary data.</text>
</comment>
<evidence type="ECO:0000313" key="15">
    <source>
        <dbReference type="Proteomes" id="UP000177876"/>
    </source>
</evidence>
<evidence type="ECO:0000313" key="14">
    <source>
        <dbReference type="EMBL" id="OFW59060.1"/>
    </source>
</evidence>
<evidence type="ECO:0000256" key="11">
    <source>
        <dbReference type="PIRSR" id="PIRSR006246-2"/>
    </source>
</evidence>
<keyword evidence="5 9" id="KW-0865">Zymogen</keyword>
<dbReference type="STRING" id="1797197.A2Y75_00530"/>
<gene>
    <name evidence="9" type="primary">panD</name>
    <name evidence="14" type="ORF">A2Y75_00530</name>
</gene>
<keyword evidence="8 9" id="KW-0670">Pyruvate</keyword>
<evidence type="ECO:0000256" key="5">
    <source>
        <dbReference type="ARBA" id="ARBA00023145"/>
    </source>
</evidence>
<evidence type="ECO:0000256" key="8">
    <source>
        <dbReference type="ARBA" id="ARBA00023317"/>
    </source>
</evidence>
<dbReference type="UniPathway" id="UPA00028">
    <property type="reaction ID" value="UER00002"/>
</dbReference>
<dbReference type="SUPFAM" id="SSF50692">
    <property type="entry name" value="ADC-like"/>
    <property type="match status" value="1"/>
</dbReference>
<proteinExistence type="inferred from homology"/>
<feature type="binding site" evidence="9 11">
    <location>
        <begin position="69"/>
        <end position="71"/>
    </location>
    <ligand>
        <name>substrate</name>
    </ligand>
</feature>
<keyword evidence="2 9" id="KW-0566">Pantothenate biosynthesis</keyword>
<dbReference type="GO" id="GO:0006523">
    <property type="term" value="P:alanine biosynthetic process"/>
    <property type="evidence" value="ECO:0007669"/>
    <property type="project" value="InterPro"/>
</dbReference>
<feature type="binding site" evidence="9 11">
    <location>
        <position position="53"/>
    </location>
    <ligand>
        <name>substrate</name>
    </ligand>
</feature>
<evidence type="ECO:0000256" key="9">
    <source>
        <dbReference type="HAMAP-Rule" id="MF_00446"/>
    </source>
</evidence>
<sequence length="123" mass="13851">MLKSKIHRATVIDADLHYLGSITIDEDLMEAADLIPYERVQVVDINNGNRLETYVIGGERGTGMIAMNGAAARLIHKGDRIIIFSFSMVDEEEARDFKPKIVYVDELNRISLVEDHVTAGDRY</sequence>
<feature type="chain" id="PRO_5013993351" description="Aspartate 1-decarboxylase alpha chain" evidence="9 13">
    <location>
        <begin position="21"/>
        <end position="123"/>
    </location>
</feature>
<dbReference type="Proteomes" id="UP000177876">
    <property type="component" value="Unassembled WGS sequence"/>
</dbReference>
<dbReference type="GO" id="GO:0005829">
    <property type="term" value="C:cytosol"/>
    <property type="evidence" value="ECO:0007669"/>
    <property type="project" value="TreeGrafter"/>
</dbReference>
<comment type="PTM">
    <text evidence="9 12">Is synthesized initially as an inactive proenzyme, which is activated by self-cleavage at a specific serine bond to produce a beta-subunit with a hydroxyl group at its C-terminus and an alpha-subunit with a pyruvoyl group at its N-terminus.</text>
</comment>
<protein>
    <recommendedName>
        <fullName evidence="9">Aspartate 1-decarboxylase</fullName>
        <ecNumber evidence="9">4.1.1.11</ecNumber>
    </recommendedName>
    <alternativeName>
        <fullName evidence="9">Aspartate alpha-decarboxylase</fullName>
    </alternativeName>
    <component>
        <recommendedName>
            <fullName evidence="9">Aspartate 1-decarboxylase beta chain</fullName>
        </recommendedName>
    </component>
    <component>
        <recommendedName>
            <fullName evidence="9">Aspartate 1-decarboxylase alpha chain</fullName>
        </recommendedName>
    </component>
</protein>
<comment type="subcellular location">
    <subcellularLocation>
        <location evidence="9">Cytoplasm</location>
    </subcellularLocation>
</comment>
<evidence type="ECO:0000256" key="4">
    <source>
        <dbReference type="ARBA" id="ARBA00022813"/>
    </source>
</evidence>
<evidence type="ECO:0000256" key="13">
    <source>
        <dbReference type="PIRSR" id="PIRSR006246-5"/>
    </source>
</evidence>
<evidence type="ECO:0000256" key="1">
    <source>
        <dbReference type="ARBA" id="ARBA00022490"/>
    </source>
</evidence>
<dbReference type="PIRSF" id="PIRSF006246">
    <property type="entry name" value="Asp_decarbox"/>
    <property type="match status" value="1"/>
</dbReference>
<dbReference type="GO" id="GO:0004068">
    <property type="term" value="F:aspartate 1-decarboxylase activity"/>
    <property type="evidence" value="ECO:0007669"/>
    <property type="project" value="UniProtKB-UniRule"/>
</dbReference>
<evidence type="ECO:0000256" key="3">
    <source>
        <dbReference type="ARBA" id="ARBA00022793"/>
    </source>
</evidence>
<evidence type="ECO:0000256" key="7">
    <source>
        <dbReference type="ARBA" id="ARBA00023270"/>
    </source>
</evidence>
<dbReference type="AlphaFoldDB" id="A0A1F2WQH8"/>
<feature type="modified residue" description="Pyruvic acid (Ser)" evidence="9 12">
    <location>
        <position position="21"/>
    </location>
</feature>
<comment type="function">
    <text evidence="9">Catalyzes the pyruvoyl-dependent decarboxylation of aspartate to produce beta-alanine.</text>
</comment>
<organism evidence="14 15">
    <name type="scientific">Candidatus Solincola sediminis</name>
    <dbReference type="NCBI Taxonomy" id="1797199"/>
    <lineage>
        <taxon>Bacteria</taxon>
        <taxon>Bacillati</taxon>
        <taxon>Actinomycetota</taxon>
        <taxon>Candidatus Geothermincolia</taxon>
        <taxon>Candidatus Geothermincolales</taxon>
        <taxon>Candidatus Geothermincolaceae</taxon>
        <taxon>Candidatus Solincola</taxon>
    </lineage>
</organism>
<evidence type="ECO:0000256" key="2">
    <source>
        <dbReference type="ARBA" id="ARBA00022655"/>
    </source>
</evidence>
<evidence type="ECO:0000256" key="6">
    <source>
        <dbReference type="ARBA" id="ARBA00023239"/>
    </source>
</evidence>
<reference evidence="14 15" key="1">
    <citation type="journal article" date="2016" name="Nat. Commun.">
        <title>Thousands of microbial genomes shed light on interconnected biogeochemical processes in an aquifer system.</title>
        <authorList>
            <person name="Anantharaman K."/>
            <person name="Brown C.T."/>
            <person name="Hug L.A."/>
            <person name="Sharon I."/>
            <person name="Castelle C.J."/>
            <person name="Probst A.J."/>
            <person name="Thomas B.C."/>
            <person name="Singh A."/>
            <person name="Wilkins M.J."/>
            <person name="Karaoz U."/>
            <person name="Brodie E.L."/>
            <person name="Williams K.H."/>
            <person name="Hubbard S.S."/>
            <person name="Banfield J.F."/>
        </authorList>
    </citation>
    <scope>NUCLEOTIDE SEQUENCE [LARGE SCALE GENOMIC DNA]</scope>
</reference>
<dbReference type="GO" id="GO:0015940">
    <property type="term" value="P:pantothenate biosynthetic process"/>
    <property type="evidence" value="ECO:0007669"/>
    <property type="project" value="UniProtKB-UniRule"/>
</dbReference>
<dbReference type="NCBIfam" id="TIGR00223">
    <property type="entry name" value="panD"/>
    <property type="match status" value="1"/>
</dbReference>
<comment type="pathway">
    <text evidence="9">Cofactor biosynthesis; (R)-pantothenate biosynthesis; beta-alanine from L-aspartate: step 1/1.</text>
</comment>
<keyword evidence="7 9" id="KW-0704">Schiff base</keyword>
<dbReference type="InterPro" id="IPR009010">
    <property type="entry name" value="Asp_de-COase-like_dom_sf"/>
</dbReference>
<evidence type="ECO:0000256" key="12">
    <source>
        <dbReference type="PIRSR" id="PIRSR006246-3"/>
    </source>
</evidence>
<dbReference type="EC" id="4.1.1.11" evidence="9"/>
<keyword evidence="1 9" id="KW-0963">Cytoplasm</keyword>
<comment type="similarity">
    <text evidence="9">Belongs to the PanD family.</text>
</comment>
<feature type="active site" description="Proton donor" evidence="9 10">
    <location>
        <position position="54"/>
    </location>
</feature>
<feature type="active site" description="Schiff-base intermediate with substrate; via pyruvic acid" evidence="9 10">
    <location>
        <position position="21"/>
    </location>
</feature>
<accession>A0A1F2WQH8</accession>
<dbReference type="Pfam" id="PF02261">
    <property type="entry name" value="Asp_decarbox"/>
    <property type="match status" value="1"/>
</dbReference>
<dbReference type="PANTHER" id="PTHR21012:SF0">
    <property type="entry name" value="ASPARTATE 1-DECARBOXYLASE"/>
    <property type="match status" value="1"/>
</dbReference>
<comment type="subunit">
    <text evidence="9">Heterooctamer of four alpha and four beta subunits.</text>
</comment>
<keyword evidence="4 9" id="KW-0068">Autocatalytic cleavage</keyword>
<dbReference type="EMBL" id="MELK01000019">
    <property type="protein sequence ID" value="OFW59060.1"/>
    <property type="molecule type" value="Genomic_DNA"/>
</dbReference>
<name>A0A1F2WQH8_9ACTN</name>